<name>A0A3G7TTI9_9PSED</name>
<reference evidence="1 2" key="1">
    <citation type="submission" date="2018-03" db="EMBL/GenBank/DDBJ databases">
        <title>Diversity of phytobeneficial traits revealed by whole-genome analysis of worldwide-isolated phenazine-producing Pseudomonas spp.</title>
        <authorList>
            <person name="Biessy A."/>
            <person name="Novinscak A."/>
            <person name="Blom J."/>
            <person name="Leger G."/>
            <person name="Thomashow L.S."/>
            <person name="Cazorla F.M."/>
            <person name="Josic D."/>
            <person name="Filion M."/>
        </authorList>
    </citation>
    <scope>NUCLEOTIDE SEQUENCE [LARGE SCALE GENOMIC DNA]</scope>
    <source>
        <strain evidence="1 2">B25</strain>
    </source>
</reference>
<sequence>MCITFQCTLEKNTATMLSSEQDHAVILQRRDFERLVNRRQQAKFATATRIAGSMFEYFSINERVSEIGGNPADLPLVICNRYANWDFVADAMSKSVARTLDNVNSYVATAWFPATIQGYLTIEYHNHGEAITIATRDNEMICATIKSLQSTKSNALILGTFECLPGTIGGSNVAGNRPKAFGAISLISNDDCLDKIHAAVQKHQEMYHDFDA</sequence>
<accession>A0A3G7TTI9</accession>
<dbReference type="EMBL" id="CP027753">
    <property type="protein sequence ID" value="AZE50413.1"/>
    <property type="molecule type" value="Genomic_DNA"/>
</dbReference>
<protein>
    <submittedName>
        <fullName evidence="1">Uncharacterized protein</fullName>
    </submittedName>
</protein>
<evidence type="ECO:0000313" key="1">
    <source>
        <dbReference type="EMBL" id="AZE50413.1"/>
    </source>
</evidence>
<gene>
    <name evidence="1" type="ORF">C4K04_4758</name>
</gene>
<dbReference type="AlphaFoldDB" id="A0A3G7TTI9"/>
<dbReference type="Proteomes" id="UP000268048">
    <property type="component" value="Chromosome"/>
</dbReference>
<proteinExistence type="predicted"/>
<dbReference type="RefSeq" id="WP_124321833.1">
    <property type="nucleotide sequence ID" value="NZ_CP027753.1"/>
</dbReference>
<evidence type="ECO:0000313" key="2">
    <source>
        <dbReference type="Proteomes" id="UP000268048"/>
    </source>
</evidence>
<organism evidence="1 2">
    <name type="scientific">Pseudomonas chlororaphis</name>
    <dbReference type="NCBI Taxonomy" id="587753"/>
    <lineage>
        <taxon>Bacteria</taxon>
        <taxon>Pseudomonadati</taxon>
        <taxon>Pseudomonadota</taxon>
        <taxon>Gammaproteobacteria</taxon>
        <taxon>Pseudomonadales</taxon>
        <taxon>Pseudomonadaceae</taxon>
        <taxon>Pseudomonas</taxon>
    </lineage>
</organism>